<keyword evidence="1" id="KW-0805">Transcription regulation</keyword>
<dbReference type="InterPro" id="IPR009057">
    <property type="entry name" value="Homeodomain-like_sf"/>
</dbReference>
<dbReference type="GO" id="GO:0000976">
    <property type="term" value="F:transcription cis-regulatory region binding"/>
    <property type="evidence" value="ECO:0007669"/>
    <property type="project" value="TreeGrafter"/>
</dbReference>
<keyword evidence="7" id="KW-1185">Reference proteome</keyword>
<accession>A0A8J3WQF0</accession>
<dbReference type="GO" id="GO:0003700">
    <property type="term" value="F:DNA-binding transcription factor activity"/>
    <property type="evidence" value="ECO:0007669"/>
    <property type="project" value="TreeGrafter"/>
</dbReference>
<dbReference type="SUPFAM" id="SSF46689">
    <property type="entry name" value="Homeodomain-like"/>
    <property type="match status" value="1"/>
</dbReference>
<evidence type="ECO:0000259" key="5">
    <source>
        <dbReference type="PROSITE" id="PS50977"/>
    </source>
</evidence>
<dbReference type="PROSITE" id="PS50977">
    <property type="entry name" value="HTH_TETR_2"/>
    <property type="match status" value="1"/>
</dbReference>
<evidence type="ECO:0000313" key="7">
    <source>
        <dbReference type="Proteomes" id="UP000634476"/>
    </source>
</evidence>
<dbReference type="AlphaFoldDB" id="A0A8J3WQF0"/>
<gene>
    <name evidence="6" type="ORF">Pta02_08630</name>
</gene>
<dbReference type="InterPro" id="IPR036271">
    <property type="entry name" value="Tet_transcr_reg_TetR-rel_C_sf"/>
</dbReference>
<dbReference type="SUPFAM" id="SSF48498">
    <property type="entry name" value="Tetracyclin repressor-like, C-terminal domain"/>
    <property type="match status" value="1"/>
</dbReference>
<dbReference type="InterPro" id="IPR050109">
    <property type="entry name" value="HTH-type_TetR-like_transc_reg"/>
</dbReference>
<dbReference type="EMBL" id="BOOK01000004">
    <property type="protein sequence ID" value="GIH98854.1"/>
    <property type="molecule type" value="Genomic_DNA"/>
</dbReference>
<organism evidence="6 7">
    <name type="scientific">Planobispora takensis</name>
    <dbReference type="NCBI Taxonomy" id="1367882"/>
    <lineage>
        <taxon>Bacteria</taxon>
        <taxon>Bacillati</taxon>
        <taxon>Actinomycetota</taxon>
        <taxon>Actinomycetes</taxon>
        <taxon>Streptosporangiales</taxon>
        <taxon>Streptosporangiaceae</taxon>
        <taxon>Planobispora</taxon>
    </lineage>
</organism>
<dbReference type="Proteomes" id="UP000634476">
    <property type="component" value="Unassembled WGS sequence"/>
</dbReference>
<dbReference type="Pfam" id="PF00440">
    <property type="entry name" value="TetR_N"/>
    <property type="match status" value="1"/>
</dbReference>
<evidence type="ECO:0000313" key="6">
    <source>
        <dbReference type="EMBL" id="GIH98854.1"/>
    </source>
</evidence>
<proteinExistence type="predicted"/>
<name>A0A8J3WQF0_9ACTN</name>
<feature type="DNA-binding region" description="H-T-H motif" evidence="4">
    <location>
        <begin position="35"/>
        <end position="54"/>
    </location>
</feature>
<dbReference type="RefSeq" id="WP_203873314.1">
    <property type="nucleotide sequence ID" value="NZ_BOOK01000004.1"/>
</dbReference>
<comment type="caution">
    <text evidence="6">The sequence shown here is derived from an EMBL/GenBank/DDBJ whole genome shotgun (WGS) entry which is preliminary data.</text>
</comment>
<sequence length="201" mass="22185">MTGDAKPLRADALRNRARVLEAAELILARDGLSASMRAIAQEAGVGLGTIYRHFPTREALHQAIIADRMRRLIDEGEELRTAADPGAAFLRFFTLVVDSAKRKKILADALAQAGVDPKDGLSDVRRDMRHAIESLLTRAQRSGAIREDLRMPELLALLSATCVAAERSDWSPDLQDRTLRLLFDAFLPGPRRHLPPCTDTP</sequence>
<keyword evidence="3" id="KW-0804">Transcription</keyword>
<evidence type="ECO:0000256" key="4">
    <source>
        <dbReference type="PROSITE-ProRule" id="PRU00335"/>
    </source>
</evidence>
<dbReference type="PANTHER" id="PTHR30055">
    <property type="entry name" value="HTH-TYPE TRANSCRIPTIONAL REGULATOR RUTR"/>
    <property type="match status" value="1"/>
</dbReference>
<dbReference type="PRINTS" id="PR00455">
    <property type="entry name" value="HTHTETR"/>
</dbReference>
<dbReference type="Pfam" id="PF21597">
    <property type="entry name" value="TetR_C_43"/>
    <property type="match status" value="1"/>
</dbReference>
<evidence type="ECO:0000256" key="1">
    <source>
        <dbReference type="ARBA" id="ARBA00023015"/>
    </source>
</evidence>
<evidence type="ECO:0000256" key="3">
    <source>
        <dbReference type="ARBA" id="ARBA00023163"/>
    </source>
</evidence>
<keyword evidence="2 4" id="KW-0238">DNA-binding</keyword>
<dbReference type="InterPro" id="IPR001647">
    <property type="entry name" value="HTH_TetR"/>
</dbReference>
<protein>
    <submittedName>
        <fullName evidence="6">TetR family transcriptional regulator</fullName>
    </submittedName>
</protein>
<dbReference type="InterPro" id="IPR049445">
    <property type="entry name" value="TetR_SbtR-like_C"/>
</dbReference>
<dbReference type="PANTHER" id="PTHR30055:SF234">
    <property type="entry name" value="HTH-TYPE TRANSCRIPTIONAL REGULATOR BETI"/>
    <property type="match status" value="1"/>
</dbReference>
<feature type="domain" description="HTH tetR-type" evidence="5">
    <location>
        <begin position="13"/>
        <end position="72"/>
    </location>
</feature>
<reference evidence="6" key="1">
    <citation type="submission" date="2021-01" db="EMBL/GenBank/DDBJ databases">
        <title>Whole genome shotgun sequence of Planobispora takensis NBRC 109077.</title>
        <authorList>
            <person name="Komaki H."/>
            <person name="Tamura T."/>
        </authorList>
    </citation>
    <scope>NUCLEOTIDE SEQUENCE</scope>
    <source>
        <strain evidence="6">NBRC 109077</strain>
    </source>
</reference>
<dbReference type="Gene3D" id="1.10.357.10">
    <property type="entry name" value="Tetracycline Repressor, domain 2"/>
    <property type="match status" value="1"/>
</dbReference>
<evidence type="ECO:0000256" key="2">
    <source>
        <dbReference type="ARBA" id="ARBA00023125"/>
    </source>
</evidence>